<dbReference type="RefSeq" id="WP_144247510.1">
    <property type="nucleotide sequence ID" value="NZ_VLPK01000001.1"/>
</dbReference>
<protein>
    <submittedName>
        <fullName evidence="3">Outer membrane beta-barrel protein</fullName>
    </submittedName>
</protein>
<sequence length="912" mass="101607">MKNLVTLIAFCCCFCVLSASAQTGDYTIKGAIIDTASKTQLDGATVTVLSDKDSILQKYTYTNKGNFSISKLPAGKFLLLVTYPEFVDYSAAFSLNAANPQKDFGDIAMILKSRMLKDVIIKAKVVAIKLKGDTTEFNAAAYATQKNAKVEDLLKLLPGMRINQSGVILFQGEQVQKMLVDGEEFFGDDPALITKNVRADMVSKIQVYDDKTEQAKRSGMDDGQKVKTINVVLREDKKRGVFGKADAGAGNDKRYAGQVMANKFSPKEKIAVYGNTANTGSVGLGGGDNSKYGGGFSDYSFNGVGIPVARDGGVHYDGKWNQDKQSLNATYKLGGLDVDRQGSSQSKITLPDGFNTTNSNSTSHSHNFRQNLDARFSTKLDSVSTLDVTASNSTSNASSVSDNNTTTIRGNGILLNNNTTHNSSNYNYKSGEYSADYHLRFKKPGRTFSTYGYLSFNDSKSNDYLKSKLNYYNDSGNLDSTRSTQTDQYKPSDYNSRYVYGNFLYTEPLVKKLALSFGMNFSNNNSRNNQRSFNRSASGIYDVPDLLYSNDYSTTNATHNYYAALRYSSEIISAGLNGQLGSLQQKQTDNIFDTVLTRKFTVFRPHVDFLYRFSKAATINFWYNGQTQTPSFNQIQPLRQNSDLLNITIGNPLLKPSFSNAFSFFYRVYQAVNDQGINLRVNYNFTSNAIVSNRMTDSAGVNTYQYSNLSGKHPNTWNTYLEIYGHPKGSSLLLLPNINISGNNSYNLINNQLSKNHNINYAVNLPIRLGATNYSYSVNLTASITNNQANLTQLANNYKSYELEFHQYNKLPLNFFIGTDGDYNYNAPNRVYPTALKKFLLKAYFGKAFLKEENLKITLTGNDLLNQNTGYSRTNTSDSFTESRDMVIKRFFLLTVTWDFSKFGKLAQPQKP</sequence>
<organism evidence="3 4">
    <name type="scientific">Mucilaginibacter corticis</name>
    <dbReference type="NCBI Taxonomy" id="2597670"/>
    <lineage>
        <taxon>Bacteria</taxon>
        <taxon>Pseudomonadati</taxon>
        <taxon>Bacteroidota</taxon>
        <taxon>Sphingobacteriia</taxon>
        <taxon>Sphingobacteriales</taxon>
        <taxon>Sphingobacteriaceae</taxon>
        <taxon>Mucilaginibacter</taxon>
    </lineage>
</organism>
<accession>A0A556MVL2</accession>
<dbReference type="AlphaFoldDB" id="A0A556MVL2"/>
<dbReference type="SUPFAM" id="SSF49478">
    <property type="entry name" value="Cna protein B-type domain"/>
    <property type="match status" value="1"/>
</dbReference>
<reference evidence="3 4" key="1">
    <citation type="submission" date="2019-07" db="EMBL/GenBank/DDBJ databases">
        <authorList>
            <person name="Huq M.A."/>
        </authorList>
    </citation>
    <scope>NUCLEOTIDE SEQUENCE [LARGE SCALE GENOMIC DNA]</scope>
    <source>
        <strain evidence="3 4">MAH-19</strain>
    </source>
</reference>
<feature type="signal peptide" evidence="1">
    <location>
        <begin position="1"/>
        <end position="21"/>
    </location>
</feature>
<evidence type="ECO:0000313" key="3">
    <source>
        <dbReference type="EMBL" id="TSJ43947.1"/>
    </source>
</evidence>
<dbReference type="Proteomes" id="UP000318733">
    <property type="component" value="Unassembled WGS sequence"/>
</dbReference>
<dbReference type="Pfam" id="PF13620">
    <property type="entry name" value="CarboxypepD_reg"/>
    <property type="match status" value="1"/>
</dbReference>
<comment type="caution">
    <text evidence="3">The sequence shown here is derived from an EMBL/GenBank/DDBJ whole genome shotgun (WGS) entry which is preliminary data.</text>
</comment>
<dbReference type="Gene3D" id="2.60.40.1120">
    <property type="entry name" value="Carboxypeptidase-like, regulatory domain"/>
    <property type="match status" value="1"/>
</dbReference>
<dbReference type="SUPFAM" id="SSF56935">
    <property type="entry name" value="Porins"/>
    <property type="match status" value="1"/>
</dbReference>
<keyword evidence="1" id="KW-0732">Signal</keyword>
<name>A0A556MVL2_9SPHI</name>
<proteinExistence type="predicted"/>
<dbReference type="OrthoDB" id="603275at2"/>
<dbReference type="Pfam" id="PF14905">
    <property type="entry name" value="OMP_b-brl_3"/>
    <property type="match status" value="1"/>
</dbReference>
<evidence type="ECO:0000259" key="2">
    <source>
        <dbReference type="Pfam" id="PF14905"/>
    </source>
</evidence>
<evidence type="ECO:0000256" key="1">
    <source>
        <dbReference type="SAM" id="SignalP"/>
    </source>
</evidence>
<evidence type="ECO:0000313" key="4">
    <source>
        <dbReference type="Proteomes" id="UP000318733"/>
    </source>
</evidence>
<keyword evidence="4" id="KW-1185">Reference proteome</keyword>
<gene>
    <name evidence="3" type="ORF">FO440_07130</name>
</gene>
<dbReference type="EMBL" id="VLPK01000001">
    <property type="protein sequence ID" value="TSJ43947.1"/>
    <property type="molecule type" value="Genomic_DNA"/>
</dbReference>
<dbReference type="InterPro" id="IPR041700">
    <property type="entry name" value="OMP_b-brl_3"/>
</dbReference>
<feature type="chain" id="PRO_5022195008" evidence="1">
    <location>
        <begin position="22"/>
        <end position="912"/>
    </location>
</feature>
<feature type="domain" description="Outer membrane protein beta-barrel" evidence="2">
    <location>
        <begin position="440"/>
        <end position="898"/>
    </location>
</feature>